<name>A0AAW5IG58_9BACT</name>
<organism evidence="1 2">
    <name type="scientific">Segatella copri</name>
    <dbReference type="NCBI Taxonomy" id="165179"/>
    <lineage>
        <taxon>Bacteria</taxon>
        <taxon>Pseudomonadati</taxon>
        <taxon>Bacteroidota</taxon>
        <taxon>Bacteroidia</taxon>
        <taxon>Bacteroidales</taxon>
        <taxon>Prevotellaceae</taxon>
        <taxon>Segatella</taxon>
    </lineage>
</organism>
<dbReference type="AlphaFoldDB" id="A0AAW5IG58"/>
<dbReference type="EMBL" id="JANDWU010000053">
    <property type="protein sequence ID" value="MCP9550849.1"/>
    <property type="molecule type" value="Genomic_DNA"/>
</dbReference>
<reference evidence="1" key="1">
    <citation type="submission" date="2022-07" db="EMBL/GenBank/DDBJ databases">
        <title>Prevotella copri.</title>
        <authorList>
            <person name="Yang C."/>
        </authorList>
    </citation>
    <scope>NUCLEOTIDE SEQUENCE</scope>
    <source>
        <strain evidence="1">HF1805</strain>
    </source>
</reference>
<dbReference type="RefSeq" id="WP_181976492.1">
    <property type="nucleotide sequence ID" value="NZ_JANDWU010000053.1"/>
</dbReference>
<evidence type="ECO:0000313" key="2">
    <source>
        <dbReference type="Proteomes" id="UP001205506"/>
    </source>
</evidence>
<comment type="caution">
    <text evidence="1">The sequence shown here is derived from an EMBL/GenBank/DDBJ whole genome shotgun (WGS) entry which is preliminary data.</text>
</comment>
<evidence type="ECO:0000313" key="1">
    <source>
        <dbReference type="EMBL" id="MCP9550849.1"/>
    </source>
</evidence>
<proteinExistence type="predicted"/>
<protein>
    <submittedName>
        <fullName evidence="1">Uncharacterized protein</fullName>
    </submittedName>
</protein>
<sequence length="57" mass="6552">MRTFNFIGDTTYTTREGISYRIDNKEHNIQRVGKSWVVDGKASSLEEMVKMGIAKKI</sequence>
<accession>A0AAW5IG58</accession>
<gene>
    <name evidence="1" type="ORF">NNC68_15490</name>
</gene>
<dbReference type="Proteomes" id="UP001205506">
    <property type="component" value="Unassembled WGS sequence"/>
</dbReference>